<accession>A0ABQ6HRA6</accession>
<reference evidence="4" key="1">
    <citation type="journal article" date="2019" name="Int. J. Syst. Evol. Microbiol.">
        <title>The Global Catalogue of Microorganisms (GCM) 10K type strain sequencing project: providing services to taxonomists for standard genome sequencing and annotation.</title>
        <authorList>
            <consortium name="The Broad Institute Genomics Platform"/>
            <consortium name="The Broad Institute Genome Sequencing Center for Infectious Disease"/>
            <person name="Wu L."/>
            <person name="Ma J."/>
        </authorList>
    </citation>
    <scope>NUCLEOTIDE SEQUENCE [LARGE SCALE GENOMIC DNA]</scope>
    <source>
        <strain evidence="4">NBRC 105830</strain>
    </source>
</reference>
<comment type="caution">
    <text evidence="3">The sequence shown here is derived from an EMBL/GenBank/DDBJ whole genome shotgun (WGS) entry which is preliminary data.</text>
</comment>
<feature type="signal peptide" evidence="2">
    <location>
        <begin position="1"/>
        <end position="26"/>
    </location>
</feature>
<gene>
    <name evidence="3" type="ORF">GCM10025862_30160</name>
</gene>
<keyword evidence="4" id="KW-1185">Reference proteome</keyword>
<feature type="region of interest" description="Disordered" evidence="1">
    <location>
        <begin position="189"/>
        <end position="217"/>
    </location>
</feature>
<dbReference type="EMBL" id="BSUJ01000001">
    <property type="protein sequence ID" value="GMA20995.1"/>
    <property type="molecule type" value="Genomic_DNA"/>
</dbReference>
<feature type="compositionally biased region" description="Basic residues" evidence="1">
    <location>
        <begin position="92"/>
        <end position="107"/>
    </location>
</feature>
<evidence type="ECO:0000256" key="1">
    <source>
        <dbReference type="SAM" id="MobiDB-lite"/>
    </source>
</evidence>
<keyword evidence="2" id="KW-0732">Signal</keyword>
<evidence type="ECO:0000313" key="4">
    <source>
        <dbReference type="Proteomes" id="UP001157109"/>
    </source>
</evidence>
<feature type="chain" id="PRO_5047483022" evidence="2">
    <location>
        <begin position="27"/>
        <end position="217"/>
    </location>
</feature>
<feature type="region of interest" description="Disordered" evidence="1">
    <location>
        <begin position="81"/>
        <end position="143"/>
    </location>
</feature>
<organism evidence="3 4">
    <name type="scientific">Arsenicicoccus piscis</name>
    <dbReference type="NCBI Taxonomy" id="673954"/>
    <lineage>
        <taxon>Bacteria</taxon>
        <taxon>Bacillati</taxon>
        <taxon>Actinomycetota</taxon>
        <taxon>Actinomycetes</taxon>
        <taxon>Micrococcales</taxon>
        <taxon>Intrasporangiaceae</taxon>
        <taxon>Arsenicicoccus</taxon>
    </lineage>
</organism>
<dbReference type="Proteomes" id="UP001157109">
    <property type="component" value="Unassembled WGS sequence"/>
</dbReference>
<sequence>MTTTGSNTLKVRVTAVWSAVTGSAAAGTGSCARCGAEPCPPRPRRVTKNPSEAASIGPGLVTNVPNGSIALKTCIPYAASTRRPAASSTPPRRQRVQVRAQQHHRPVAGRTSRAIRSTRTARPTGTAAQHRRDRGGAGAGAGLEGEAVEGGEHLLLGARQVQTDLRLLVHRAAERAQVVVQLVVVVEQGHDGPSSRSGDDATLARPGSAGTPGLPLP</sequence>
<feature type="compositionally biased region" description="Low complexity" evidence="1">
    <location>
        <begin position="110"/>
        <end position="124"/>
    </location>
</feature>
<name>A0ABQ6HRA6_9MICO</name>
<feature type="region of interest" description="Disordered" evidence="1">
    <location>
        <begin position="26"/>
        <end position="60"/>
    </location>
</feature>
<evidence type="ECO:0000313" key="3">
    <source>
        <dbReference type="EMBL" id="GMA20995.1"/>
    </source>
</evidence>
<protein>
    <submittedName>
        <fullName evidence="3">Uncharacterized protein</fullName>
    </submittedName>
</protein>
<evidence type="ECO:0000256" key="2">
    <source>
        <dbReference type="SAM" id="SignalP"/>
    </source>
</evidence>
<proteinExistence type="predicted"/>
<feature type="compositionally biased region" description="Low complexity" evidence="1">
    <location>
        <begin position="81"/>
        <end position="91"/>
    </location>
</feature>